<comment type="similarity">
    <text evidence="1 6">Belongs to the carotenoid oxygenase family.</text>
</comment>
<dbReference type="Pfam" id="PF03055">
    <property type="entry name" value="RPE65"/>
    <property type="match status" value="1"/>
</dbReference>
<dbReference type="Proteomes" id="UP000216991">
    <property type="component" value="Unassembled WGS sequence"/>
</dbReference>
<evidence type="ECO:0000256" key="6">
    <source>
        <dbReference type="RuleBase" id="RU364048"/>
    </source>
</evidence>
<accession>A0A255YS56</accession>
<feature type="binding site" evidence="5">
    <location>
        <position position="321"/>
    </location>
    <ligand>
        <name>Fe cation</name>
        <dbReference type="ChEBI" id="CHEBI:24875"/>
        <note>catalytic</note>
    </ligand>
</feature>
<sequence>MAPPPPPASPSAEELPAMMLDRRELFSRALAAGLGASLPAEALAAGLAAAAQPQWALALGDVAADIAPRGLTRLHGRLPADLVGTLYRNGPALFRRGDTAVNHWFDGDGLVRAFACHDGGVQLQARFVDTPKRRIETAAGRIVQPGFATPARPGAQVGSADDTNAANTHVIAAGGRLLALWEAGSATAMDMATLATIGPVAFRPDLKGMPFLAHPKVEASGRIWNIGLSGKHAYVYRLSAGGALEAGQMIKLPAASYCHDFTMAARHLIIVLQPWLHEKASLPFSTGMVWRPEQGTRVLVIDKDDLTRQRLFELPALFFFHLGDGWEEADGTIHFDGAFDSSPLFAVEGAPALVEGRYPRSERPMLRLVSLHPDGRARLRDAGITAEFPRNPGGHDGPRPTFHVGGYQPGRPFARSIGRWDWQAGRGQAHDFGAHQIVEEFVPAGPWLIGTTINLKARATELHMMRADRLTDGPVASFRADVALPHSFHGSWLAA</sequence>
<keyword evidence="6" id="KW-0223">Dioxygenase</keyword>
<comment type="cofactor">
    <cofactor evidence="5 6">
        <name>Fe(2+)</name>
        <dbReference type="ChEBI" id="CHEBI:29033"/>
    </cofactor>
    <text evidence="5 6">Binds 1 Fe(2+) ion per subunit.</text>
</comment>
<reference evidence="7 8" key="1">
    <citation type="submission" date="2017-07" db="EMBL/GenBank/DDBJ databases">
        <title>Sandarakinorhabdus cyanobacteriorum sp. nov., a novel bacterium isolated from cyanobacterial aggregates in a eutrophic lake.</title>
        <authorList>
            <person name="Cai H."/>
        </authorList>
    </citation>
    <scope>NUCLEOTIDE SEQUENCE [LARGE SCALE GENOMIC DNA]</scope>
    <source>
        <strain evidence="7 8">TH057</strain>
    </source>
</reference>
<dbReference type="GO" id="GO:0016121">
    <property type="term" value="P:carotene catabolic process"/>
    <property type="evidence" value="ECO:0007669"/>
    <property type="project" value="TreeGrafter"/>
</dbReference>
<keyword evidence="8" id="KW-1185">Reference proteome</keyword>
<dbReference type="PANTHER" id="PTHR10543">
    <property type="entry name" value="BETA-CAROTENE DIOXYGENASE"/>
    <property type="match status" value="1"/>
</dbReference>
<dbReference type="GO" id="GO:0010436">
    <property type="term" value="F:carotenoid dioxygenase activity"/>
    <property type="evidence" value="ECO:0007669"/>
    <property type="project" value="TreeGrafter"/>
</dbReference>
<evidence type="ECO:0000313" key="7">
    <source>
        <dbReference type="EMBL" id="OYQ32021.1"/>
    </source>
</evidence>
<comment type="caution">
    <text evidence="7">The sequence shown here is derived from an EMBL/GenBank/DDBJ whole genome shotgun (WGS) entry which is preliminary data.</text>
</comment>
<evidence type="ECO:0000256" key="2">
    <source>
        <dbReference type="ARBA" id="ARBA00022723"/>
    </source>
</evidence>
<evidence type="ECO:0000256" key="3">
    <source>
        <dbReference type="ARBA" id="ARBA00023002"/>
    </source>
</evidence>
<evidence type="ECO:0000256" key="5">
    <source>
        <dbReference type="PIRSR" id="PIRSR604294-1"/>
    </source>
</evidence>
<dbReference type="EC" id="1.13.11.-" evidence="6"/>
<keyword evidence="4 5" id="KW-0408">Iron</keyword>
<name>A0A255YS56_9SPHN</name>
<keyword evidence="3 6" id="KW-0560">Oxidoreductase</keyword>
<dbReference type="AlphaFoldDB" id="A0A255YS56"/>
<dbReference type="PROSITE" id="PS51318">
    <property type="entry name" value="TAT"/>
    <property type="match status" value="1"/>
</dbReference>
<dbReference type="PANTHER" id="PTHR10543:SF89">
    <property type="entry name" value="CAROTENOID 9,10(9',10')-CLEAVAGE DIOXYGENASE 1"/>
    <property type="match status" value="1"/>
</dbReference>
<feature type="binding site" evidence="5">
    <location>
        <position position="489"/>
    </location>
    <ligand>
        <name>Fe cation</name>
        <dbReference type="ChEBI" id="CHEBI:24875"/>
        <note>catalytic</note>
    </ligand>
</feature>
<dbReference type="InterPro" id="IPR004294">
    <property type="entry name" value="Carotenoid_Oase"/>
</dbReference>
<dbReference type="EMBL" id="NOXT01000082">
    <property type="protein sequence ID" value="OYQ32021.1"/>
    <property type="molecule type" value="Genomic_DNA"/>
</dbReference>
<dbReference type="InterPro" id="IPR006311">
    <property type="entry name" value="TAT_signal"/>
</dbReference>
<protein>
    <recommendedName>
        <fullName evidence="6">Dioxygenase</fullName>
        <ecNumber evidence="6">1.13.11.-</ecNumber>
    </recommendedName>
</protein>
<gene>
    <name evidence="7" type="ORF">CHU93_03730</name>
</gene>
<feature type="binding site" evidence="5">
    <location>
        <position position="214"/>
    </location>
    <ligand>
        <name>Fe cation</name>
        <dbReference type="ChEBI" id="CHEBI:24875"/>
        <note>catalytic</note>
    </ligand>
</feature>
<evidence type="ECO:0000256" key="4">
    <source>
        <dbReference type="ARBA" id="ARBA00023004"/>
    </source>
</evidence>
<proteinExistence type="inferred from homology"/>
<keyword evidence="2 5" id="KW-0479">Metal-binding</keyword>
<evidence type="ECO:0000313" key="8">
    <source>
        <dbReference type="Proteomes" id="UP000216991"/>
    </source>
</evidence>
<organism evidence="7 8">
    <name type="scientific">Sandarakinorhabdus cyanobacteriorum</name>
    <dbReference type="NCBI Taxonomy" id="1981098"/>
    <lineage>
        <taxon>Bacteria</taxon>
        <taxon>Pseudomonadati</taxon>
        <taxon>Pseudomonadota</taxon>
        <taxon>Alphaproteobacteria</taxon>
        <taxon>Sphingomonadales</taxon>
        <taxon>Sphingosinicellaceae</taxon>
        <taxon>Sandarakinorhabdus</taxon>
    </lineage>
</organism>
<feature type="binding site" evidence="5">
    <location>
        <position position="259"/>
    </location>
    <ligand>
        <name>Fe cation</name>
        <dbReference type="ChEBI" id="CHEBI:24875"/>
        <note>catalytic</note>
    </ligand>
</feature>
<evidence type="ECO:0000256" key="1">
    <source>
        <dbReference type="ARBA" id="ARBA00006787"/>
    </source>
</evidence>
<dbReference type="GO" id="GO:0046872">
    <property type="term" value="F:metal ion binding"/>
    <property type="evidence" value="ECO:0007669"/>
    <property type="project" value="UniProtKB-KW"/>
</dbReference>